<dbReference type="eggNOG" id="ENOG50331PZ">
    <property type="taxonomic scope" value="Bacteria"/>
</dbReference>
<reference evidence="3" key="2">
    <citation type="submission" date="2014-07" db="EMBL/GenBank/DDBJ databases">
        <title>Genome sequence of Mangrovimonas yunxiaonensis.</title>
        <authorList>
            <person name="Li Y."/>
            <person name="Zheng T."/>
        </authorList>
    </citation>
    <scope>NUCLEOTIDE SEQUENCE [LARGE SCALE GENOMIC DNA]</scope>
    <source>
        <strain evidence="3">LY01</strain>
    </source>
</reference>
<protein>
    <recommendedName>
        <fullName evidence="4">Sensor of ECF-type sigma factor</fullName>
    </recommendedName>
</protein>
<dbReference type="Proteomes" id="UP000028521">
    <property type="component" value="Unassembled WGS sequence"/>
</dbReference>
<proteinExistence type="predicted"/>
<reference evidence="2 3" key="1">
    <citation type="journal article" date="2014" name="Genome Announc.">
        <title>Draft Genome Sequence of the Algicidal Bacterium Mangrovimonas yunxiaonensis Strain LY01.</title>
        <authorList>
            <person name="Li Y."/>
            <person name="Zhu H."/>
            <person name="Li C."/>
            <person name="Zhang H."/>
            <person name="Chen Z."/>
            <person name="Zheng W."/>
            <person name="Xu H."/>
            <person name="Zheng T."/>
        </authorList>
    </citation>
    <scope>NUCLEOTIDE SEQUENCE [LARGE SCALE GENOMIC DNA]</scope>
    <source>
        <strain evidence="2 3">LY01</strain>
    </source>
</reference>
<evidence type="ECO:0008006" key="4">
    <source>
        <dbReference type="Google" id="ProtNLM"/>
    </source>
</evidence>
<dbReference type="OrthoDB" id="675330at2"/>
<evidence type="ECO:0000256" key="1">
    <source>
        <dbReference type="SAM" id="SignalP"/>
    </source>
</evidence>
<gene>
    <name evidence="2" type="ORF">IA57_01035</name>
</gene>
<accession>A0A084TNG7</accession>
<evidence type="ECO:0000313" key="2">
    <source>
        <dbReference type="EMBL" id="KFB02253.1"/>
    </source>
</evidence>
<keyword evidence="1" id="KW-0732">Signal</keyword>
<dbReference type="STRING" id="1197477.IA57_01035"/>
<comment type="caution">
    <text evidence="2">The sequence shown here is derived from an EMBL/GenBank/DDBJ whole genome shotgun (WGS) entry which is preliminary data.</text>
</comment>
<dbReference type="RefSeq" id="WP_036118073.1">
    <property type="nucleotide sequence ID" value="NZ_BMET01000002.1"/>
</dbReference>
<evidence type="ECO:0000313" key="3">
    <source>
        <dbReference type="Proteomes" id="UP000028521"/>
    </source>
</evidence>
<feature type="signal peptide" evidence="1">
    <location>
        <begin position="1"/>
        <end position="19"/>
    </location>
</feature>
<dbReference type="EMBL" id="JPFK01000002">
    <property type="protein sequence ID" value="KFB02253.1"/>
    <property type="molecule type" value="Genomic_DNA"/>
</dbReference>
<dbReference type="AlphaFoldDB" id="A0A084TNG7"/>
<name>A0A084TNG7_9FLAO</name>
<organism evidence="2 3">
    <name type="scientific">Mangrovimonas yunxiaonensis</name>
    <dbReference type="NCBI Taxonomy" id="1197477"/>
    <lineage>
        <taxon>Bacteria</taxon>
        <taxon>Pseudomonadati</taxon>
        <taxon>Bacteroidota</taxon>
        <taxon>Flavobacteriia</taxon>
        <taxon>Flavobacteriales</taxon>
        <taxon>Flavobacteriaceae</taxon>
        <taxon>Mangrovimonas</taxon>
    </lineage>
</organism>
<keyword evidence="3" id="KW-1185">Reference proteome</keyword>
<feature type="chain" id="PRO_5001782720" description="Sensor of ECF-type sigma factor" evidence="1">
    <location>
        <begin position="20"/>
        <end position="145"/>
    </location>
</feature>
<sequence length="145" mass="16851">MKKITLYLFILGLSFSSLAQEKSKKEKIEALKIAFITEHVNLTKQEAQDFWPIYNAYENNTDALRKTSSEKRKDKSPETLTETEAKALLLNMIKVDEQKKALKSQYINDLLTIMPATKVIGLFRAEHAFKRKMFEEFKKRRGACD</sequence>